<dbReference type="GO" id="GO:0008270">
    <property type="term" value="F:zinc ion binding"/>
    <property type="evidence" value="ECO:0007669"/>
    <property type="project" value="UniProtKB-KW"/>
</dbReference>
<dbReference type="Gene3D" id="3.30.40.10">
    <property type="entry name" value="Zinc/RING finger domain, C3HC4 (zinc finger)"/>
    <property type="match status" value="1"/>
</dbReference>
<dbReference type="InterPro" id="IPR013083">
    <property type="entry name" value="Znf_RING/FYVE/PHD"/>
</dbReference>
<protein>
    <submittedName>
        <fullName evidence="4">E3 ubiquitin-protein ligase</fullName>
    </submittedName>
</protein>
<evidence type="ECO:0000256" key="1">
    <source>
        <dbReference type="PROSITE-ProRule" id="PRU00175"/>
    </source>
</evidence>
<evidence type="ECO:0000256" key="2">
    <source>
        <dbReference type="SAM" id="MobiDB-lite"/>
    </source>
</evidence>
<keyword evidence="1" id="KW-0862">Zinc</keyword>
<dbReference type="InterPro" id="IPR001841">
    <property type="entry name" value="Znf_RING"/>
</dbReference>
<proteinExistence type="predicted"/>
<dbReference type="AlphaFoldDB" id="A0A9W6F4Q4"/>
<dbReference type="Proteomes" id="UP001165080">
    <property type="component" value="Unassembled WGS sequence"/>
</dbReference>
<dbReference type="PROSITE" id="PS50089">
    <property type="entry name" value="ZF_RING_2"/>
    <property type="match status" value="1"/>
</dbReference>
<organism evidence="4 5">
    <name type="scientific">Pleodorina starrii</name>
    <dbReference type="NCBI Taxonomy" id="330485"/>
    <lineage>
        <taxon>Eukaryota</taxon>
        <taxon>Viridiplantae</taxon>
        <taxon>Chlorophyta</taxon>
        <taxon>core chlorophytes</taxon>
        <taxon>Chlorophyceae</taxon>
        <taxon>CS clade</taxon>
        <taxon>Chlamydomonadales</taxon>
        <taxon>Volvocaceae</taxon>
        <taxon>Pleodorina</taxon>
    </lineage>
</organism>
<sequence>MDACGAACKQTRAKEFLLPAHPYSAPLTQAKSGNCSHMDMKQLAEAVALMEDGLRRASDGCTRSELINRCFLSSLYEAQLASHSAVSTADAAGRLNSEPGTVGGDTVIQAMRNLERATGLAAHLCEYEVLTYCAIGLAELQISRRDLAAASATFDSCVASCVAIVDAPLRASLLQRLLPKSMEVCNMQGRTADSFARLQLLNSVLALNGRSVAEECPICGEALTQERACLALGCGHSFHRDCCDCWLGRKMFMCGTFRAECPVCTQVDWSLQPTPAAARALEEFKVACGDVGSASGSNGGPAGRDIPTESGAAFSGGNSRSTSSGSGSTLQTSGRAGSADSSRVESESSSSCSGSSSSGSGCSDESDGEGEHDGEDCAESEMRWKH</sequence>
<reference evidence="4 5" key="1">
    <citation type="journal article" date="2023" name="Commun. Biol.">
        <title>Reorganization of the ancestral sex-determining regions during the evolution of trioecy in Pleodorina starrii.</title>
        <authorList>
            <person name="Takahashi K."/>
            <person name="Suzuki S."/>
            <person name="Kawai-Toyooka H."/>
            <person name="Yamamoto K."/>
            <person name="Hamaji T."/>
            <person name="Ootsuki R."/>
            <person name="Yamaguchi H."/>
            <person name="Kawachi M."/>
            <person name="Higashiyama T."/>
            <person name="Nozaki H."/>
        </authorList>
    </citation>
    <scope>NUCLEOTIDE SEQUENCE [LARGE SCALE GENOMIC DNA]</scope>
    <source>
        <strain evidence="4 5">NIES-4479</strain>
    </source>
</reference>
<dbReference type="EMBL" id="BRXU01000015">
    <property type="protein sequence ID" value="GLC56367.1"/>
    <property type="molecule type" value="Genomic_DNA"/>
</dbReference>
<keyword evidence="1" id="KW-0863">Zinc-finger</keyword>
<feature type="region of interest" description="Disordered" evidence="2">
    <location>
        <begin position="294"/>
        <end position="386"/>
    </location>
</feature>
<feature type="compositionally biased region" description="Low complexity" evidence="2">
    <location>
        <begin position="315"/>
        <end position="363"/>
    </location>
</feature>
<feature type="compositionally biased region" description="Acidic residues" evidence="2">
    <location>
        <begin position="364"/>
        <end position="379"/>
    </location>
</feature>
<feature type="domain" description="RING-type" evidence="3">
    <location>
        <begin position="216"/>
        <end position="265"/>
    </location>
</feature>
<dbReference type="Pfam" id="PF13639">
    <property type="entry name" value="zf-RING_2"/>
    <property type="match status" value="1"/>
</dbReference>
<evidence type="ECO:0000259" key="3">
    <source>
        <dbReference type="PROSITE" id="PS50089"/>
    </source>
</evidence>
<dbReference type="SMART" id="SM00184">
    <property type="entry name" value="RING"/>
    <property type="match status" value="1"/>
</dbReference>
<evidence type="ECO:0000313" key="4">
    <source>
        <dbReference type="EMBL" id="GLC56367.1"/>
    </source>
</evidence>
<keyword evidence="1" id="KW-0479">Metal-binding</keyword>
<name>A0A9W6F4Q4_9CHLO</name>
<accession>A0A9W6F4Q4</accession>
<dbReference type="SUPFAM" id="SSF57850">
    <property type="entry name" value="RING/U-box"/>
    <property type="match status" value="1"/>
</dbReference>
<gene>
    <name evidence="4" type="primary">PLEST003749</name>
    <name evidence="4" type="ORF">PLESTB_001097100</name>
</gene>
<evidence type="ECO:0000313" key="5">
    <source>
        <dbReference type="Proteomes" id="UP001165080"/>
    </source>
</evidence>
<keyword evidence="5" id="KW-1185">Reference proteome</keyword>
<comment type="caution">
    <text evidence="4">The sequence shown here is derived from an EMBL/GenBank/DDBJ whole genome shotgun (WGS) entry which is preliminary data.</text>
</comment>